<dbReference type="GO" id="GO:0008270">
    <property type="term" value="F:zinc ion binding"/>
    <property type="evidence" value="ECO:0007669"/>
    <property type="project" value="UniProtKB-KW"/>
</dbReference>
<keyword evidence="12" id="KW-1185">Reference proteome</keyword>
<dbReference type="SMART" id="SM00391">
    <property type="entry name" value="MBD"/>
    <property type="match status" value="1"/>
</dbReference>
<evidence type="ECO:0000313" key="12">
    <source>
        <dbReference type="Proteomes" id="UP001327560"/>
    </source>
</evidence>
<comment type="subcellular location">
    <subcellularLocation>
        <location evidence="1">Nucleus</location>
    </subcellularLocation>
</comment>
<proteinExistence type="predicted"/>
<accession>A0AAQ3QLK9</accession>
<evidence type="ECO:0000256" key="4">
    <source>
        <dbReference type="ARBA" id="ARBA00022833"/>
    </source>
</evidence>
<dbReference type="GO" id="GO:0003677">
    <property type="term" value="F:DNA binding"/>
    <property type="evidence" value="ECO:0007669"/>
    <property type="project" value="UniProtKB-KW"/>
</dbReference>
<evidence type="ECO:0000259" key="10">
    <source>
        <dbReference type="PROSITE" id="PS51050"/>
    </source>
</evidence>
<dbReference type="Proteomes" id="UP001327560">
    <property type="component" value="Chromosome 8"/>
</dbReference>
<sequence>MEKSSNKVGAYAVQCEKCSKWRLIPSKEEYEAIRQNLIEDPWFCHKKPNISCDDPCDIEYDNSRVWALDKPNLPKTPAGAQRLLSMRSDYSKMDVYYNMPNGKKLRSTVEVERFFEVYPEFKSTMSPADFSFTSPKIPEEMIPEGIEVKSSSVKRIRQ</sequence>
<organism evidence="11 12">
    <name type="scientific">Canna indica</name>
    <name type="common">Indian-shot</name>
    <dbReference type="NCBI Taxonomy" id="4628"/>
    <lineage>
        <taxon>Eukaryota</taxon>
        <taxon>Viridiplantae</taxon>
        <taxon>Streptophyta</taxon>
        <taxon>Embryophyta</taxon>
        <taxon>Tracheophyta</taxon>
        <taxon>Spermatophyta</taxon>
        <taxon>Magnoliopsida</taxon>
        <taxon>Liliopsida</taxon>
        <taxon>Zingiberales</taxon>
        <taxon>Cannaceae</taxon>
        <taxon>Canna</taxon>
    </lineage>
</organism>
<evidence type="ECO:0000256" key="7">
    <source>
        <dbReference type="ARBA" id="ARBA00023163"/>
    </source>
</evidence>
<evidence type="ECO:0000313" key="11">
    <source>
        <dbReference type="EMBL" id="WOL15779.1"/>
    </source>
</evidence>
<dbReference type="AlphaFoldDB" id="A0AAQ3QLK9"/>
<dbReference type="SUPFAM" id="SSF54171">
    <property type="entry name" value="DNA-binding domain"/>
    <property type="match status" value="1"/>
</dbReference>
<reference evidence="11 12" key="1">
    <citation type="submission" date="2023-10" db="EMBL/GenBank/DDBJ databases">
        <title>Chromosome-scale genome assembly provides insights into flower coloration mechanisms of Canna indica.</title>
        <authorList>
            <person name="Li C."/>
        </authorList>
    </citation>
    <scope>NUCLEOTIDE SEQUENCE [LARGE SCALE GENOMIC DNA]</scope>
    <source>
        <tissue evidence="11">Flower</tissue>
    </source>
</reference>
<evidence type="ECO:0000259" key="9">
    <source>
        <dbReference type="PROSITE" id="PS50982"/>
    </source>
</evidence>
<keyword evidence="6" id="KW-0238">DNA-binding</keyword>
<dbReference type="InterPro" id="IPR011124">
    <property type="entry name" value="Znf_CW"/>
</dbReference>
<keyword evidence="4" id="KW-0862">Zinc</keyword>
<evidence type="ECO:0000256" key="3">
    <source>
        <dbReference type="ARBA" id="ARBA00022771"/>
    </source>
</evidence>
<dbReference type="Gene3D" id="3.30.40.100">
    <property type="match status" value="1"/>
</dbReference>
<dbReference type="InterPro" id="IPR001739">
    <property type="entry name" value="Methyl_CpG_DNA-bd"/>
</dbReference>
<feature type="domain" description="MBD" evidence="9">
    <location>
        <begin position="66"/>
        <end position="137"/>
    </location>
</feature>
<dbReference type="InterPro" id="IPR016177">
    <property type="entry name" value="DNA-bd_dom_sf"/>
</dbReference>
<evidence type="ECO:0000256" key="8">
    <source>
        <dbReference type="ARBA" id="ARBA00023242"/>
    </source>
</evidence>
<dbReference type="CDD" id="cd01396">
    <property type="entry name" value="MeCP2_MBD"/>
    <property type="match status" value="1"/>
</dbReference>
<feature type="domain" description="CW-type" evidence="10">
    <location>
        <begin position="5"/>
        <end position="60"/>
    </location>
</feature>
<gene>
    <name evidence="11" type="ORF">Cni_G24560</name>
</gene>
<evidence type="ECO:0000256" key="1">
    <source>
        <dbReference type="ARBA" id="ARBA00004123"/>
    </source>
</evidence>
<keyword evidence="3" id="KW-0863">Zinc-finger</keyword>
<evidence type="ECO:0000256" key="5">
    <source>
        <dbReference type="ARBA" id="ARBA00023015"/>
    </source>
</evidence>
<evidence type="ECO:0000256" key="2">
    <source>
        <dbReference type="ARBA" id="ARBA00022723"/>
    </source>
</evidence>
<keyword evidence="2" id="KW-0479">Metal-binding</keyword>
<dbReference type="Pfam" id="PF07496">
    <property type="entry name" value="zf-CW"/>
    <property type="match status" value="1"/>
</dbReference>
<evidence type="ECO:0000256" key="6">
    <source>
        <dbReference type="ARBA" id="ARBA00023125"/>
    </source>
</evidence>
<dbReference type="EMBL" id="CP136897">
    <property type="protein sequence ID" value="WOL15779.1"/>
    <property type="molecule type" value="Genomic_DNA"/>
</dbReference>
<keyword evidence="7" id="KW-0804">Transcription</keyword>
<dbReference type="Pfam" id="PF01429">
    <property type="entry name" value="MBD"/>
    <property type="match status" value="1"/>
</dbReference>
<dbReference type="PROSITE" id="PS51050">
    <property type="entry name" value="ZF_CW"/>
    <property type="match status" value="1"/>
</dbReference>
<dbReference type="PROSITE" id="PS50982">
    <property type="entry name" value="MBD"/>
    <property type="match status" value="1"/>
</dbReference>
<name>A0AAQ3QLK9_9LILI</name>
<dbReference type="Gene3D" id="3.30.890.10">
    <property type="entry name" value="Methyl-cpg-binding Protein 2, Chain A"/>
    <property type="match status" value="1"/>
</dbReference>
<protein>
    <submittedName>
        <fullName evidence="11">Uncharacterized protein</fullName>
    </submittedName>
</protein>
<dbReference type="GO" id="GO:0005634">
    <property type="term" value="C:nucleus"/>
    <property type="evidence" value="ECO:0007669"/>
    <property type="project" value="UniProtKB-SubCell"/>
</dbReference>
<keyword evidence="8" id="KW-0539">Nucleus</keyword>
<dbReference type="PANTHER" id="PTHR12396">
    <property type="entry name" value="METHYL-CPG BINDING PROTEIN, MBD"/>
    <property type="match status" value="1"/>
</dbReference>
<keyword evidence="5" id="KW-0805">Transcription regulation</keyword>
<dbReference type="PANTHER" id="PTHR12396:SF10">
    <property type="entry name" value="METHYL-CPG-BINDING DOMAIN-CONTAINING PROTEIN 1-RELATED"/>
    <property type="match status" value="1"/>
</dbReference>